<keyword evidence="1" id="KW-0378">Hydrolase</keyword>
<dbReference type="SUPFAM" id="SSF52266">
    <property type="entry name" value="SGNH hydrolase"/>
    <property type="match status" value="1"/>
</dbReference>
<evidence type="ECO:0000313" key="4">
    <source>
        <dbReference type="EMBL" id="NYA69395.1"/>
    </source>
</evidence>
<evidence type="ECO:0000259" key="3">
    <source>
        <dbReference type="Pfam" id="PF03629"/>
    </source>
</evidence>
<dbReference type="InterPro" id="IPR052940">
    <property type="entry name" value="Carb_Esterase_6"/>
</dbReference>
<comment type="caution">
    <text evidence="4">The sequence shown here is derived from an EMBL/GenBank/DDBJ whole genome shotgun (WGS) entry which is preliminary data.</text>
</comment>
<name>A0A7Y8Y147_9FLAO</name>
<dbReference type="Proteomes" id="UP000535020">
    <property type="component" value="Unassembled WGS sequence"/>
</dbReference>
<feature type="domain" description="Sialate O-acetylesterase" evidence="3">
    <location>
        <begin position="40"/>
        <end position="310"/>
    </location>
</feature>
<keyword evidence="5" id="KW-1185">Reference proteome</keyword>
<dbReference type="Pfam" id="PF03629">
    <property type="entry name" value="SASA"/>
    <property type="match status" value="1"/>
</dbReference>
<feature type="signal peptide" evidence="2">
    <location>
        <begin position="1"/>
        <end position="25"/>
    </location>
</feature>
<dbReference type="InterPro" id="IPR036514">
    <property type="entry name" value="SGNH_hydro_sf"/>
</dbReference>
<evidence type="ECO:0000313" key="5">
    <source>
        <dbReference type="Proteomes" id="UP000535020"/>
    </source>
</evidence>
<gene>
    <name evidence="4" type="ORF">HZF10_00570</name>
</gene>
<dbReference type="InterPro" id="IPR005181">
    <property type="entry name" value="SASA"/>
</dbReference>
<dbReference type="RefSeq" id="WP_176004215.1">
    <property type="nucleotide sequence ID" value="NZ_JABWMI010000001.1"/>
</dbReference>
<dbReference type="PANTHER" id="PTHR31988:SF19">
    <property type="entry name" value="9-O-ACETYL-N-ACETYLNEURAMINIC ACID DEACETYLASE-RELATED"/>
    <property type="match status" value="1"/>
</dbReference>
<organism evidence="4 5">
    <name type="scientific">Flavobacterium agri</name>
    <dbReference type="NCBI Taxonomy" id="2743471"/>
    <lineage>
        <taxon>Bacteria</taxon>
        <taxon>Pseudomonadati</taxon>
        <taxon>Bacteroidota</taxon>
        <taxon>Flavobacteriia</taxon>
        <taxon>Flavobacteriales</taxon>
        <taxon>Flavobacteriaceae</taxon>
        <taxon>Flavobacterium</taxon>
    </lineage>
</organism>
<reference evidence="4 5" key="1">
    <citation type="submission" date="2020-07" db="EMBL/GenBank/DDBJ databases">
        <authorList>
            <person name="Sun Q."/>
        </authorList>
    </citation>
    <scope>NUCLEOTIDE SEQUENCE [LARGE SCALE GENOMIC DNA]</scope>
    <source>
        <strain evidence="4 5">MAH-1</strain>
    </source>
</reference>
<dbReference type="EMBL" id="JACBJI010000001">
    <property type="protein sequence ID" value="NYA69395.1"/>
    <property type="molecule type" value="Genomic_DNA"/>
</dbReference>
<dbReference type="PANTHER" id="PTHR31988">
    <property type="entry name" value="ESTERASE, PUTATIVE (DUF303)-RELATED"/>
    <property type="match status" value="1"/>
</dbReference>
<accession>A0A7Y8Y147</accession>
<proteinExistence type="predicted"/>
<feature type="chain" id="PRO_5030730369" description="Sialate O-acetylesterase domain-containing protein" evidence="2">
    <location>
        <begin position="26"/>
        <end position="316"/>
    </location>
</feature>
<dbReference type="AlphaFoldDB" id="A0A7Y8Y147"/>
<sequence>MFSKRFFQTLISSFVLLSVSYSANCQSGKPKPAATKDDTFRLFYLGGQSNMEGFGYVKDLPAELTSPMPNVYIFDGNRGGDGEPNLGLGKWEQLQPGHGTGFSSDGKENKPSDRFGVELTFAKRMKELYPGEKIALVKYARNGSGIDSLATGPFGCWEPEYSAKPNQYDFFLKTVKDAMSAKDVNGDGKTDVLIPSGILWMQGEADGSFTEEVAFEYYDNLRHLMDKMREVFNDKDLPVVIGKISDSGNSESGIVFKFGDIVRAMQEKFVRNDANAAIVRSTSKYAYSDPWHYDSAGYIDLGKRFAEEMSKLMNKK</sequence>
<dbReference type="Gene3D" id="3.40.50.1110">
    <property type="entry name" value="SGNH hydrolase"/>
    <property type="match status" value="1"/>
</dbReference>
<evidence type="ECO:0000256" key="1">
    <source>
        <dbReference type="ARBA" id="ARBA00022801"/>
    </source>
</evidence>
<evidence type="ECO:0000256" key="2">
    <source>
        <dbReference type="SAM" id="SignalP"/>
    </source>
</evidence>
<protein>
    <recommendedName>
        <fullName evidence="3">Sialate O-acetylesterase domain-containing protein</fullName>
    </recommendedName>
</protein>
<keyword evidence="2" id="KW-0732">Signal</keyword>
<dbReference type="GO" id="GO:0016788">
    <property type="term" value="F:hydrolase activity, acting on ester bonds"/>
    <property type="evidence" value="ECO:0007669"/>
    <property type="project" value="UniProtKB-ARBA"/>
</dbReference>